<dbReference type="InterPro" id="IPR029044">
    <property type="entry name" value="Nucleotide-diphossugar_trans"/>
</dbReference>
<evidence type="ECO:0000256" key="3">
    <source>
        <dbReference type="ARBA" id="ARBA00019048"/>
    </source>
</evidence>
<dbReference type="Gene3D" id="3.90.550.10">
    <property type="entry name" value="Spore Coat Polysaccharide Biosynthesis Protein SpsA, Chain A"/>
    <property type="match status" value="1"/>
</dbReference>
<dbReference type="InterPro" id="IPR005835">
    <property type="entry name" value="NTP_transferase_dom"/>
</dbReference>
<gene>
    <name evidence="9" type="ORF">GETHED_27820</name>
</gene>
<reference evidence="9" key="1">
    <citation type="journal article" date="2023" name="Antonie Van Leeuwenhoek">
        <title>Mesoterricola silvestris gen. nov., sp. nov., Mesoterricola sediminis sp. nov., Geothrix oryzae sp. nov., Geothrix edaphica sp. nov., Geothrix rubra sp. nov., and Geothrix limicola sp. nov., six novel members of Acidobacteriota isolated from soils.</title>
        <authorList>
            <person name="Itoh H."/>
            <person name="Sugisawa Y."/>
            <person name="Mise K."/>
            <person name="Xu Z."/>
            <person name="Kuniyasu M."/>
            <person name="Ushijima N."/>
            <person name="Kawano K."/>
            <person name="Kobayashi E."/>
            <person name="Shiratori Y."/>
            <person name="Masuda Y."/>
            <person name="Senoo K."/>
        </authorList>
    </citation>
    <scope>NUCLEOTIDE SEQUENCE</scope>
    <source>
        <strain evidence="9">Red802</strain>
    </source>
</reference>
<evidence type="ECO:0000256" key="2">
    <source>
        <dbReference type="ARBA" id="ARBA00012415"/>
    </source>
</evidence>
<evidence type="ECO:0000256" key="1">
    <source>
        <dbReference type="ARBA" id="ARBA00006890"/>
    </source>
</evidence>
<keyword evidence="10" id="KW-1185">Reference proteome</keyword>
<proteinExistence type="inferred from homology"/>
<organism evidence="9 10">
    <name type="scientific">Geothrix edaphica</name>
    <dbReference type="NCBI Taxonomy" id="2927976"/>
    <lineage>
        <taxon>Bacteria</taxon>
        <taxon>Pseudomonadati</taxon>
        <taxon>Acidobacteriota</taxon>
        <taxon>Holophagae</taxon>
        <taxon>Holophagales</taxon>
        <taxon>Holophagaceae</taxon>
        <taxon>Geothrix</taxon>
    </lineage>
</organism>
<evidence type="ECO:0000256" key="4">
    <source>
        <dbReference type="ARBA" id="ARBA00022679"/>
    </source>
</evidence>
<dbReference type="CDD" id="cd02541">
    <property type="entry name" value="UGPase_prokaryotic"/>
    <property type="match status" value="1"/>
</dbReference>
<evidence type="ECO:0000313" key="9">
    <source>
        <dbReference type="EMBL" id="GLH68418.1"/>
    </source>
</evidence>
<name>A0ABQ5Q1F2_9BACT</name>
<feature type="domain" description="Nucleotidyl transferase" evidence="8">
    <location>
        <begin position="6"/>
        <end position="267"/>
    </location>
</feature>
<dbReference type="EMBL" id="BSDC01000005">
    <property type="protein sequence ID" value="GLH68418.1"/>
    <property type="molecule type" value="Genomic_DNA"/>
</dbReference>
<comment type="caution">
    <text evidence="9">The sequence shown here is derived from an EMBL/GenBank/DDBJ whole genome shotgun (WGS) entry which is preliminary data.</text>
</comment>
<dbReference type="NCBIfam" id="TIGR01099">
    <property type="entry name" value="galU"/>
    <property type="match status" value="1"/>
</dbReference>
<evidence type="ECO:0000256" key="6">
    <source>
        <dbReference type="ARBA" id="ARBA00048128"/>
    </source>
</evidence>
<comment type="similarity">
    <text evidence="1 7">Belongs to the UDPGP type 2 family.</text>
</comment>
<dbReference type="Pfam" id="PF00483">
    <property type="entry name" value="NTP_transferase"/>
    <property type="match status" value="1"/>
</dbReference>
<accession>A0ABQ5Q1F2</accession>
<comment type="catalytic activity">
    <reaction evidence="6 7">
        <text>alpha-D-glucose 1-phosphate + UTP + H(+) = UDP-alpha-D-glucose + diphosphate</text>
        <dbReference type="Rhea" id="RHEA:19889"/>
        <dbReference type="ChEBI" id="CHEBI:15378"/>
        <dbReference type="ChEBI" id="CHEBI:33019"/>
        <dbReference type="ChEBI" id="CHEBI:46398"/>
        <dbReference type="ChEBI" id="CHEBI:58601"/>
        <dbReference type="ChEBI" id="CHEBI:58885"/>
        <dbReference type="EC" id="2.7.7.9"/>
    </reaction>
</comment>
<dbReference type="PANTHER" id="PTHR43197">
    <property type="entry name" value="UTP--GLUCOSE-1-PHOSPHATE URIDYLYLTRANSFERASE"/>
    <property type="match status" value="1"/>
</dbReference>
<protein>
    <recommendedName>
        <fullName evidence="3 7">UTP--glucose-1-phosphate uridylyltransferase</fullName>
        <ecNumber evidence="2 7">2.7.7.9</ecNumber>
    </recommendedName>
    <alternativeName>
        <fullName evidence="7">UDP-glucose pyrophosphorylase</fullName>
    </alternativeName>
</protein>
<dbReference type="PANTHER" id="PTHR43197:SF1">
    <property type="entry name" value="UTP--GLUCOSE-1-PHOSPHATE URIDYLYLTRANSFERASE"/>
    <property type="match status" value="1"/>
</dbReference>
<evidence type="ECO:0000259" key="8">
    <source>
        <dbReference type="Pfam" id="PF00483"/>
    </source>
</evidence>
<evidence type="ECO:0000256" key="7">
    <source>
        <dbReference type="RuleBase" id="RU361259"/>
    </source>
</evidence>
<evidence type="ECO:0000313" key="10">
    <source>
        <dbReference type="Proteomes" id="UP001165044"/>
    </source>
</evidence>
<dbReference type="SUPFAM" id="SSF53448">
    <property type="entry name" value="Nucleotide-diphospho-sugar transferases"/>
    <property type="match status" value="1"/>
</dbReference>
<dbReference type="GO" id="GO:0016779">
    <property type="term" value="F:nucleotidyltransferase activity"/>
    <property type="evidence" value="ECO:0007669"/>
    <property type="project" value="UniProtKB-KW"/>
</dbReference>
<sequence length="290" mass="31823">MKTLRKAVIPVAGLGTRFLPATKAQPKEMLPLVDTPVIQYVVEEAIRAGVESIVLVTGRGKGAIENHFDVAYELEDTLRRRGKQEDLDLVRDITHLAQFAYVRQGEPLGLGHAVLCARHAVGDEPFALLLGDDVFDERDSALDALIKAYQATGKSVVGVQEVPVEHVSRYGIVSAPGKDEPIWDVTAIVEKPEPAQAPSRWAVVGRYVLEPRVFEHLAALKPGVGGEYQLTDALASLAREGRLVAAPIPAKRFDTGNKLDYLKANVEFALKREDLRRDFTAYLKDLVKGL</sequence>
<keyword evidence="4 7" id="KW-0808">Transferase</keyword>
<dbReference type="InterPro" id="IPR005771">
    <property type="entry name" value="GalU_uridylyltTrfase_bac/arc"/>
</dbReference>
<dbReference type="EC" id="2.7.7.9" evidence="2 7"/>
<evidence type="ECO:0000256" key="5">
    <source>
        <dbReference type="ARBA" id="ARBA00022695"/>
    </source>
</evidence>
<dbReference type="RefSeq" id="WP_285610330.1">
    <property type="nucleotide sequence ID" value="NZ_BSDC01000005.1"/>
</dbReference>
<dbReference type="Proteomes" id="UP001165044">
    <property type="component" value="Unassembled WGS sequence"/>
</dbReference>
<keyword evidence="5 7" id="KW-0548">Nucleotidyltransferase</keyword>